<dbReference type="GO" id="GO:0003677">
    <property type="term" value="F:DNA binding"/>
    <property type="evidence" value="ECO:0007669"/>
    <property type="project" value="UniProtKB-KW"/>
</dbReference>
<dbReference type="SMR" id="A0A1D6HNP6"/>
<dbReference type="PANTHER" id="PTHR45855">
    <property type="entry name" value="TRANSCRIPTION FACTOR PIF1-RELATED"/>
    <property type="match status" value="1"/>
</dbReference>
<accession>A0A1D6HNP6</accession>
<proteinExistence type="inferred from homology"/>
<dbReference type="PROSITE" id="PS50888">
    <property type="entry name" value="BHLH"/>
    <property type="match status" value="1"/>
</dbReference>
<evidence type="ECO:0000256" key="2">
    <source>
        <dbReference type="ARBA" id="ARBA00005510"/>
    </source>
</evidence>
<dbReference type="PANTHER" id="PTHR45855:SF6">
    <property type="entry name" value="TRANSCRIPTION FACTOR ALC"/>
    <property type="match status" value="1"/>
</dbReference>
<dbReference type="FunCoup" id="A0A1D6HNP6">
    <property type="interactions" value="164"/>
</dbReference>
<dbReference type="SMART" id="SM00353">
    <property type="entry name" value="HLH"/>
    <property type="match status" value="1"/>
</dbReference>
<dbReference type="OMA" id="HLDLIMR"/>
<dbReference type="Pfam" id="PF00010">
    <property type="entry name" value="HLH"/>
    <property type="match status" value="1"/>
</dbReference>
<dbReference type="IntAct" id="A0A1D6HNP6">
    <property type="interactions" value="1"/>
</dbReference>
<dbReference type="FunFam" id="4.10.280.10:FF:000004">
    <property type="entry name" value="Basic helix-loop-helix transcription factor"/>
    <property type="match status" value="1"/>
</dbReference>
<dbReference type="ExpressionAtlas" id="A0A1D6HNP6">
    <property type="expression patterns" value="baseline and differential"/>
</dbReference>
<dbReference type="STRING" id="4577.A0A1D6HNP6"/>
<feature type="compositionally biased region" description="Basic and acidic residues" evidence="7">
    <location>
        <begin position="74"/>
        <end position="87"/>
    </location>
</feature>
<dbReference type="InterPro" id="IPR011598">
    <property type="entry name" value="bHLH_dom"/>
</dbReference>
<organism evidence="8">
    <name type="scientific">Zea mays</name>
    <name type="common">Maize</name>
    <dbReference type="NCBI Taxonomy" id="4577"/>
    <lineage>
        <taxon>Eukaryota</taxon>
        <taxon>Viridiplantae</taxon>
        <taxon>Streptophyta</taxon>
        <taxon>Embryophyta</taxon>
        <taxon>Tracheophyta</taxon>
        <taxon>Spermatophyta</taxon>
        <taxon>Magnoliopsida</taxon>
        <taxon>Liliopsida</taxon>
        <taxon>Poales</taxon>
        <taxon>Poaceae</taxon>
        <taxon>PACMAD clade</taxon>
        <taxon>Panicoideae</taxon>
        <taxon>Andropogonodae</taxon>
        <taxon>Andropogoneae</taxon>
        <taxon>Tripsacinae</taxon>
        <taxon>Zea</taxon>
    </lineage>
</organism>
<dbReference type="Gene3D" id="4.10.280.10">
    <property type="entry name" value="Helix-loop-helix DNA-binding domain"/>
    <property type="match status" value="1"/>
</dbReference>
<dbReference type="InterPro" id="IPR031066">
    <property type="entry name" value="bHLH_ALC-like_plant"/>
</dbReference>
<dbReference type="CDD" id="cd11445">
    <property type="entry name" value="bHLH_AtPIF_like"/>
    <property type="match status" value="1"/>
</dbReference>
<name>A0A1D6HNP6_MAIZE</name>
<sequence>MLAAARAKLLCCAVGGGGGSGSGTAAGAVMDAQQQLDLVMRHQSMATVCESEDALGSSESDPARPARPRGKRSRAAEVHNLSEKRRRSRINEKMKALQTLIPNSSKTDKASMLDDAIEYLKHLQLQVQVTKLTPHCSPISACFPSFFLQMLSMRNGLYLPPGNLSGAPETLAPLEMCAALNQSGAKASNSGVVVLPGNKIPVARLLLDPPNHDQRHENPLVLQSVPSSSTAVEPRFLQQPAQPNLQSFQLAVPPEMIFDEADMMLKHRLASGRETTSLPVGHEAKPGRQEACMVNSDISNRGSLGKEVFMPYLHSLQSGDTEGGLRAGSN</sequence>
<gene>
    <name evidence="8" type="ORF">ZEAMMB73_Zm00001d018416</name>
</gene>
<dbReference type="AlphaFoldDB" id="A0A1D6HNP6"/>
<evidence type="ECO:0000256" key="4">
    <source>
        <dbReference type="ARBA" id="ARBA00023125"/>
    </source>
</evidence>
<evidence type="ECO:0000313" key="8">
    <source>
        <dbReference type="EMBL" id="AQK75918.1"/>
    </source>
</evidence>
<dbReference type="InterPro" id="IPR047265">
    <property type="entry name" value="PIF1-like_bHLH"/>
</dbReference>
<dbReference type="SUPFAM" id="SSF47459">
    <property type="entry name" value="HLH, helix-loop-helix DNA-binding domain"/>
    <property type="match status" value="1"/>
</dbReference>
<dbReference type="GO" id="GO:0005634">
    <property type="term" value="C:nucleus"/>
    <property type="evidence" value="ECO:0007669"/>
    <property type="project" value="UniProtKB-SubCell"/>
</dbReference>
<dbReference type="InterPro" id="IPR036638">
    <property type="entry name" value="HLH_DNA-bd_sf"/>
</dbReference>
<keyword evidence="3" id="KW-0805">Transcription regulation</keyword>
<keyword evidence="5" id="KW-0804">Transcription</keyword>
<protein>
    <submittedName>
        <fullName evidence="8">Transcription factor SPATULA</fullName>
    </submittedName>
</protein>
<keyword evidence="6" id="KW-0539">Nucleus</keyword>
<dbReference type="InParanoid" id="A0A1D6HNP6"/>
<evidence type="ECO:0000256" key="3">
    <source>
        <dbReference type="ARBA" id="ARBA00023015"/>
    </source>
</evidence>
<evidence type="ECO:0000256" key="6">
    <source>
        <dbReference type="ARBA" id="ARBA00023242"/>
    </source>
</evidence>
<evidence type="ECO:0000256" key="5">
    <source>
        <dbReference type="ARBA" id="ARBA00023163"/>
    </source>
</evidence>
<dbReference type="EMBL" id="CM000781">
    <property type="protein sequence ID" value="AQK75918.1"/>
    <property type="molecule type" value="Genomic_DNA"/>
</dbReference>
<keyword evidence="4" id="KW-0238">DNA-binding</keyword>
<comment type="similarity">
    <text evidence="2">Belongs to the bHLH protein family.</text>
</comment>
<evidence type="ECO:0000256" key="1">
    <source>
        <dbReference type="ARBA" id="ARBA00004123"/>
    </source>
</evidence>
<dbReference type="GO" id="GO:0046983">
    <property type="term" value="F:protein dimerization activity"/>
    <property type="evidence" value="ECO:0007669"/>
    <property type="project" value="InterPro"/>
</dbReference>
<feature type="region of interest" description="Disordered" evidence="7">
    <location>
        <begin position="50"/>
        <end position="87"/>
    </location>
</feature>
<comment type="subcellular location">
    <subcellularLocation>
        <location evidence="1">Nucleus</location>
    </subcellularLocation>
</comment>
<reference evidence="8" key="1">
    <citation type="submission" date="2015-12" db="EMBL/GenBank/DDBJ databases">
        <title>Update maize B73 reference genome by single molecule sequencing technologies.</title>
        <authorList>
            <consortium name="Maize Genome Sequencing Project"/>
            <person name="Ware D."/>
        </authorList>
    </citation>
    <scope>NUCLEOTIDE SEQUENCE</scope>
    <source>
        <tissue evidence="8">Seedling</tissue>
    </source>
</reference>
<evidence type="ECO:0000256" key="7">
    <source>
        <dbReference type="SAM" id="MobiDB-lite"/>
    </source>
</evidence>